<keyword evidence="3" id="KW-1185">Reference proteome</keyword>
<protein>
    <submittedName>
        <fullName evidence="2">Uncharacterized protein</fullName>
    </submittedName>
</protein>
<dbReference type="Proteomes" id="UP000051955">
    <property type="component" value="Unassembled WGS sequence"/>
</dbReference>
<organism evidence="2 3">
    <name type="scientific">Levilactobacillus acidifarinae DSM 19394 = JCM 15949</name>
    <dbReference type="NCBI Taxonomy" id="1423715"/>
    <lineage>
        <taxon>Bacteria</taxon>
        <taxon>Bacillati</taxon>
        <taxon>Bacillota</taxon>
        <taxon>Bacilli</taxon>
        <taxon>Lactobacillales</taxon>
        <taxon>Lactobacillaceae</taxon>
        <taxon>Levilactobacillus</taxon>
    </lineage>
</organism>
<keyword evidence="1" id="KW-0732">Signal</keyword>
<proteinExistence type="predicted"/>
<gene>
    <name evidence="2" type="ORF">FD25_GL002603</name>
</gene>
<evidence type="ECO:0000313" key="2">
    <source>
        <dbReference type="EMBL" id="KRK96139.1"/>
    </source>
</evidence>
<comment type="caution">
    <text evidence="2">The sequence shown here is derived from an EMBL/GenBank/DDBJ whole genome shotgun (WGS) entry which is preliminary data.</text>
</comment>
<feature type="chain" id="PRO_5006407366" evidence="1">
    <location>
        <begin position="29"/>
        <end position="134"/>
    </location>
</feature>
<dbReference type="PATRIC" id="fig|1423715.3.peg.2683"/>
<name>A0A0R1LJL2_9LACO</name>
<reference evidence="2 3" key="1">
    <citation type="journal article" date="2015" name="Genome Announc.">
        <title>Expanding the biotechnology potential of lactobacilli through comparative genomics of 213 strains and associated genera.</title>
        <authorList>
            <person name="Sun Z."/>
            <person name="Harris H.M."/>
            <person name="McCann A."/>
            <person name="Guo C."/>
            <person name="Argimon S."/>
            <person name="Zhang W."/>
            <person name="Yang X."/>
            <person name="Jeffery I.B."/>
            <person name="Cooney J.C."/>
            <person name="Kagawa T.F."/>
            <person name="Liu W."/>
            <person name="Song Y."/>
            <person name="Salvetti E."/>
            <person name="Wrobel A."/>
            <person name="Rasinkangas P."/>
            <person name="Parkhill J."/>
            <person name="Rea M.C."/>
            <person name="O'Sullivan O."/>
            <person name="Ritari J."/>
            <person name="Douillard F.P."/>
            <person name="Paul Ross R."/>
            <person name="Yang R."/>
            <person name="Briner A.E."/>
            <person name="Felis G.E."/>
            <person name="de Vos W.M."/>
            <person name="Barrangou R."/>
            <person name="Klaenhammer T.R."/>
            <person name="Caufield P.W."/>
            <person name="Cui Y."/>
            <person name="Zhang H."/>
            <person name="O'Toole P.W."/>
        </authorList>
    </citation>
    <scope>NUCLEOTIDE SEQUENCE [LARGE SCALE GENOMIC DNA]</scope>
    <source>
        <strain evidence="2 3">DSM 19394</strain>
    </source>
</reference>
<feature type="signal peptide" evidence="1">
    <location>
        <begin position="1"/>
        <end position="28"/>
    </location>
</feature>
<dbReference type="AlphaFoldDB" id="A0A0R1LJL2"/>
<dbReference type="EMBL" id="AZDV01000005">
    <property type="protein sequence ID" value="KRK96139.1"/>
    <property type="molecule type" value="Genomic_DNA"/>
</dbReference>
<accession>A0A0R1LJL2</accession>
<evidence type="ECO:0000256" key="1">
    <source>
        <dbReference type="SAM" id="SignalP"/>
    </source>
</evidence>
<dbReference type="RefSeq" id="WP_057801583.1">
    <property type="nucleotide sequence ID" value="NZ_AZDV01000005.1"/>
</dbReference>
<evidence type="ECO:0000313" key="3">
    <source>
        <dbReference type="Proteomes" id="UP000051955"/>
    </source>
</evidence>
<dbReference type="OrthoDB" id="2330131at2"/>
<sequence length="134" mass="15658">MTKIRLIIIGCMALFLGGISFNTTTAYAWHYTTTPKSLRGTWHRNGHQLKVTKYRFGQFSGKKQFVGPEGDYLNGSQLYVSKHKYHGYWTIGENFTDNTGLFKRTKRHGRTVMLQKISNLGNYAHPYSYHYYYK</sequence>